<gene>
    <name evidence="1" type="ORF">YSA_06334</name>
</gene>
<protein>
    <submittedName>
        <fullName evidence="1">Uncharacterized protein</fullName>
    </submittedName>
</protein>
<proteinExistence type="predicted"/>
<organism evidence="1 2">
    <name type="scientific">Pseudomonas putida ND6</name>
    <dbReference type="NCBI Taxonomy" id="231023"/>
    <lineage>
        <taxon>Bacteria</taxon>
        <taxon>Pseudomonadati</taxon>
        <taxon>Pseudomonadota</taxon>
        <taxon>Gammaproteobacteria</taxon>
        <taxon>Pseudomonadales</taxon>
        <taxon>Pseudomonadaceae</taxon>
        <taxon>Pseudomonas</taxon>
    </lineage>
</organism>
<dbReference type="HOGENOM" id="CLU_3102813_0_0_6"/>
<sequence length="51" mass="5796">MRCGFWLNGWSGGGAINDARKSRRAGDRELFVSSYEVVSFYCAIRAHRQRG</sequence>
<dbReference type="EMBL" id="CP003588">
    <property type="protein sequence ID" value="AFK70181.1"/>
    <property type="molecule type" value="Genomic_DNA"/>
</dbReference>
<dbReference type="Proteomes" id="UP000005268">
    <property type="component" value="Chromosome"/>
</dbReference>
<reference evidence="1 2" key="1">
    <citation type="journal article" date="2012" name="J. Bacteriol.">
        <title>Complete Genome Sequence of the Naphthalene-Degrading Pseudomonas putida Strain ND6.</title>
        <authorList>
            <person name="Li S."/>
            <person name="Zhao H."/>
            <person name="Li Y."/>
            <person name="Niu S."/>
            <person name="Cai B."/>
        </authorList>
    </citation>
    <scope>NUCLEOTIDE SEQUENCE [LARGE SCALE GENOMIC DNA]</scope>
    <source>
        <strain evidence="1 2">ND6</strain>
    </source>
</reference>
<evidence type="ECO:0000313" key="1">
    <source>
        <dbReference type="EMBL" id="AFK70181.1"/>
    </source>
</evidence>
<accession>I3UXG0</accession>
<dbReference type="KEGG" id="ppi:YSA_06334"/>
<evidence type="ECO:0000313" key="2">
    <source>
        <dbReference type="Proteomes" id="UP000005268"/>
    </source>
</evidence>
<dbReference type="AlphaFoldDB" id="I3UXG0"/>
<name>I3UXG0_PSEPU</name>